<evidence type="ECO:0000313" key="3">
    <source>
        <dbReference type="Proteomes" id="UP000749040"/>
    </source>
</evidence>
<proteinExistence type="predicted"/>
<feature type="transmembrane region" description="Helical" evidence="1">
    <location>
        <begin position="20"/>
        <end position="42"/>
    </location>
</feature>
<accession>A0ABS2TKU4</accession>
<feature type="transmembrane region" description="Helical" evidence="1">
    <location>
        <begin position="146"/>
        <end position="168"/>
    </location>
</feature>
<keyword evidence="1" id="KW-0472">Membrane</keyword>
<evidence type="ECO:0000313" key="2">
    <source>
        <dbReference type="EMBL" id="MBM9503943.1"/>
    </source>
</evidence>
<keyword evidence="1" id="KW-0812">Transmembrane</keyword>
<dbReference type="EMBL" id="JADKYB010000002">
    <property type="protein sequence ID" value="MBM9503943.1"/>
    <property type="molecule type" value="Genomic_DNA"/>
</dbReference>
<feature type="transmembrane region" description="Helical" evidence="1">
    <location>
        <begin position="219"/>
        <end position="246"/>
    </location>
</feature>
<keyword evidence="3" id="KW-1185">Reference proteome</keyword>
<feature type="transmembrane region" description="Helical" evidence="1">
    <location>
        <begin position="291"/>
        <end position="315"/>
    </location>
</feature>
<dbReference type="Proteomes" id="UP000749040">
    <property type="component" value="Unassembled WGS sequence"/>
</dbReference>
<feature type="transmembrane region" description="Helical" evidence="1">
    <location>
        <begin position="180"/>
        <end position="199"/>
    </location>
</feature>
<protein>
    <recommendedName>
        <fullName evidence="4">Integral membrane protein</fullName>
    </recommendedName>
</protein>
<comment type="caution">
    <text evidence="2">The sequence shown here is derived from an EMBL/GenBank/DDBJ whole genome shotgun (WGS) entry which is preliminary data.</text>
</comment>
<reference evidence="2 3" key="1">
    <citation type="submission" date="2021-01" db="EMBL/GenBank/DDBJ databases">
        <title>Streptomyces acididurans sp. nov., isolated from a peat swamp forest soil.</title>
        <authorList>
            <person name="Chantavorakit T."/>
            <person name="Duangmal K."/>
        </authorList>
    </citation>
    <scope>NUCLEOTIDE SEQUENCE [LARGE SCALE GENOMIC DNA]</scope>
    <source>
        <strain evidence="2 3">KK5PA1</strain>
    </source>
</reference>
<feature type="transmembrane region" description="Helical" evidence="1">
    <location>
        <begin position="94"/>
        <end position="119"/>
    </location>
</feature>
<keyword evidence="1" id="KW-1133">Transmembrane helix</keyword>
<sequence>MTLGLRVLRGAAGAVLARWVLVAVASAGTGLLLLSCLGWALAHPQRGSWDAAVRLGWCAVPVVVTAQLAAAVGRAQSAAWPRPGLAAVGLGRTATVLLGAVNSAVACALGSVLALLVFLQLRGDVLGPAFHGAGSGLLAAGTSLPLAGAATLLALVPVAAAATGAAGLRPFPVRASGTAGHLPWGVALTAVGLAVEVTAPKGHEVPLPSGFGTIAPLAALGWAVTTAGLMLAGPGLVHGCGRALALHRPGAGRLLAGRALQTEAPRIGRPLGLLAATASACLAVYDTHRPVGPVTTFAACLIAVCVLAVAALAFAETARDRAGTALAVRALGGPAPLLWAALALRAAALLTVFAPLTALVAYLATIPTPHR</sequence>
<feature type="transmembrane region" description="Helical" evidence="1">
    <location>
        <begin position="54"/>
        <end position="73"/>
    </location>
</feature>
<dbReference type="RefSeq" id="WP_205355771.1">
    <property type="nucleotide sequence ID" value="NZ_JADKYB010000002.1"/>
</dbReference>
<organism evidence="2 3">
    <name type="scientific">Actinacidiphila acididurans</name>
    <dbReference type="NCBI Taxonomy" id="2784346"/>
    <lineage>
        <taxon>Bacteria</taxon>
        <taxon>Bacillati</taxon>
        <taxon>Actinomycetota</taxon>
        <taxon>Actinomycetes</taxon>
        <taxon>Kitasatosporales</taxon>
        <taxon>Streptomycetaceae</taxon>
        <taxon>Actinacidiphila</taxon>
    </lineage>
</organism>
<evidence type="ECO:0000256" key="1">
    <source>
        <dbReference type="SAM" id="Phobius"/>
    </source>
</evidence>
<feature type="transmembrane region" description="Helical" evidence="1">
    <location>
        <begin position="336"/>
        <end position="364"/>
    </location>
</feature>
<name>A0ABS2TKU4_9ACTN</name>
<evidence type="ECO:0008006" key="4">
    <source>
        <dbReference type="Google" id="ProtNLM"/>
    </source>
</evidence>
<gene>
    <name evidence="2" type="ORF">ITX44_05215</name>
</gene>